<feature type="non-terminal residue" evidence="1">
    <location>
        <position position="1"/>
    </location>
</feature>
<sequence>VIKNGEMLGVSHLRNRRVLSNGFISLGKENLQVIL</sequence>
<organism evidence="1 2">
    <name type="scientific">Citrus sinensis</name>
    <name type="common">Sweet orange</name>
    <name type="synonym">Citrus aurantium var. sinensis</name>
    <dbReference type="NCBI Taxonomy" id="2711"/>
    <lineage>
        <taxon>Eukaryota</taxon>
        <taxon>Viridiplantae</taxon>
        <taxon>Streptophyta</taxon>
        <taxon>Embryophyta</taxon>
        <taxon>Tracheophyta</taxon>
        <taxon>Spermatophyta</taxon>
        <taxon>Magnoliopsida</taxon>
        <taxon>eudicotyledons</taxon>
        <taxon>Gunneridae</taxon>
        <taxon>Pentapetalae</taxon>
        <taxon>rosids</taxon>
        <taxon>malvids</taxon>
        <taxon>Sapindales</taxon>
        <taxon>Rutaceae</taxon>
        <taxon>Aurantioideae</taxon>
        <taxon>Citrus</taxon>
    </lineage>
</organism>
<evidence type="ECO:0000313" key="2">
    <source>
        <dbReference type="Proteomes" id="UP000027120"/>
    </source>
</evidence>
<reference evidence="1 2" key="1">
    <citation type="submission" date="2014-04" db="EMBL/GenBank/DDBJ databases">
        <authorList>
            <consortium name="International Citrus Genome Consortium"/>
            <person name="Gmitter F."/>
            <person name="Chen C."/>
            <person name="Farmerie W."/>
            <person name="Harkins T."/>
            <person name="Desany B."/>
            <person name="Mohiuddin M."/>
            <person name="Kodira C."/>
            <person name="Borodovsky M."/>
            <person name="Lomsadze A."/>
            <person name="Burns P."/>
            <person name="Jenkins J."/>
            <person name="Prochnik S."/>
            <person name="Shu S."/>
            <person name="Chapman J."/>
            <person name="Pitluck S."/>
            <person name="Schmutz J."/>
            <person name="Rokhsar D."/>
        </authorList>
    </citation>
    <scope>NUCLEOTIDE SEQUENCE</scope>
</reference>
<dbReference type="STRING" id="2711.A0A067ENY3"/>
<proteinExistence type="predicted"/>
<protein>
    <submittedName>
        <fullName evidence="1">Uncharacterized protein</fullName>
    </submittedName>
</protein>
<evidence type="ECO:0000313" key="1">
    <source>
        <dbReference type="EMBL" id="KDO52626.1"/>
    </source>
</evidence>
<accession>A0A067ENY3</accession>
<dbReference type="Proteomes" id="UP000027120">
    <property type="component" value="Unassembled WGS sequence"/>
</dbReference>
<dbReference type="AlphaFoldDB" id="A0A067ENY3"/>
<dbReference type="PANTHER" id="PTHR43694:SF1">
    <property type="entry name" value="RIBONUCLEASE J"/>
    <property type="match status" value="1"/>
</dbReference>
<gene>
    <name evidence="1" type="ORF">CISIN_1g0392131mg</name>
</gene>
<dbReference type="PANTHER" id="PTHR43694">
    <property type="entry name" value="RIBONUCLEASE J"/>
    <property type="match status" value="1"/>
</dbReference>
<dbReference type="EMBL" id="KK785030">
    <property type="protein sequence ID" value="KDO52626.1"/>
    <property type="molecule type" value="Genomic_DNA"/>
</dbReference>
<keyword evidence="2" id="KW-1185">Reference proteome</keyword>
<name>A0A067ENY3_CITSI</name>